<name>A0A538SZX1_UNCEI</name>
<evidence type="ECO:0000259" key="2">
    <source>
        <dbReference type="PROSITE" id="PS50943"/>
    </source>
</evidence>
<dbReference type="EMBL" id="VBOW01000073">
    <property type="protein sequence ID" value="TMQ56912.1"/>
    <property type="molecule type" value="Genomic_DNA"/>
</dbReference>
<sequence>MLAADGAERTEFLQRVVPPRAHPKIYTRTIILRNDASAFVKHDMEVPVPNFAGVLKGEIRRLARKEVKATVMPLRKLVTTLRRRVAEQRKLVSELERAAKRAGGGTRAATVAESEPQVRFSAQWVKSHRKKLGMSRRVYAKLVGVSAQSIFGWETGRTRPRRTALESWRRIRTMGKREVKALAGAVKMGRRGRAASDRPGRLAVGRRRAAKKK</sequence>
<dbReference type="GO" id="GO:0003677">
    <property type="term" value="F:DNA binding"/>
    <property type="evidence" value="ECO:0007669"/>
    <property type="project" value="InterPro"/>
</dbReference>
<evidence type="ECO:0000313" key="4">
    <source>
        <dbReference type="Proteomes" id="UP000316852"/>
    </source>
</evidence>
<dbReference type="Gene3D" id="1.10.260.40">
    <property type="entry name" value="lambda repressor-like DNA-binding domains"/>
    <property type="match status" value="1"/>
</dbReference>
<accession>A0A538SZX1</accession>
<evidence type="ECO:0000256" key="1">
    <source>
        <dbReference type="SAM" id="MobiDB-lite"/>
    </source>
</evidence>
<proteinExistence type="predicted"/>
<dbReference type="PROSITE" id="PS50943">
    <property type="entry name" value="HTH_CROC1"/>
    <property type="match status" value="1"/>
</dbReference>
<protein>
    <submittedName>
        <fullName evidence="3">Helix-turn-helix transcriptional regulator</fullName>
    </submittedName>
</protein>
<dbReference type="Proteomes" id="UP000316852">
    <property type="component" value="Unassembled WGS sequence"/>
</dbReference>
<dbReference type="InterPro" id="IPR001387">
    <property type="entry name" value="Cro/C1-type_HTH"/>
</dbReference>
<feature type="compositionally biased region" description="Basic residues" evidence="1">
    <location>
        <begin position="204"/>
        <end position="213"/>
    </location>
</feature>
<dbReference type="InterPro" id="IPR010982">
    <property type="entry name" value="Lambda_DNA-bd_dom_sf"/>
</dbReference>
<feature type="region of interest" description="Disordered" evidence="1">
    <location>
        <begin position="186"/>
        <end position="213"/>
    </location>
</feature>
<dbReference type="Pfam" id="PF01381">
    <property type="entry name" value="HTH_3"/>
    <property type="match status" value="1"/>
</dbReference>
<organism evidence="3 4">
    <name type="scientific">Eiseniibacteriota bacterium</name>
    <dbReference type="NCBI Taxonomy" id="2212470"/>
    <lineage>
        <taxon>Bacteria</taxon>
        <taxon>Candidatus Eiseniibacteriota</taxon>
    </lineage>
</organism>
<reference evidence="3 4" key="1">
    <citation type="journal article" date="2019" name="Nat. Microbiol.">
        <title>Mediterranean grassland soil C-N compound turnover is dependent on rainfall and depth, and is mediated by genomically divergent microorganisms.</title>
        <authorList>
            <person name="Diamond S."/>
            <person name="Andeer P.F."/>
            <person name="Li Z."/>
            <person name="Crits-Christoph A."/>
            <person name="Burstein D."/>
            <person name="Anantharaman K."/>
            <person name="Lane K.R."/>
            <person name="Thomas B.C."/>
            <person name="Pan C."/>
            <person name="Northen T.R."/>
            <person name="Banfield J.F."/>
        </authorList>
    </citation>
    <scope>NUCLEOTIDE SEQUENCE [LARGE SCALE GENOMIC DNA]</scope>
    <source>
        <strain evidence="3">WS_6</strain>
    </source>
</reference>
<dbReference type="SUPFAM" id="SSF47413">
    <property type="entry name" value="lambda repressor-like DNA-binding domains"/>
    <property type="match status" value="1"/>
</dbReference>
<gene>
    <name evidence="3" type="ORF">E6K76_11995</name>
</gene>
<feature type="domain" description="HTH cro/C1-type" evidence="2">
    <location>
        <begin position="125"/>
        <end position="160"/>
    </location>
</feature>
<dbReference type="AlphaFoldDB" id="A0A538SZX1"/>
<comment type="caution">
    <text evidence="3">The sequence shown here is derived from an EMBL/GenBank/DDBJ whole genome shotgun (WGS) entry which is preliminary data.</text>
</comment>
<dbReference type="CDD" id="cd00093">
    <property type="entry name" value="HTH_XRE"/>
    <property type="match status" value="1"/>
</dbReference>
<evidence type="ECO:0000313" key="3">
    <source>
        <dbReference type="EMBL" id="TMQ56912.1"/>
    </source>
</evidence>